<dbReference type="InterPro" id="IPR000595">
    <property type="entry name" value="cNMP-bd_dom"/>
</dbReference>
<evidence type="ECO:0000259" key="4">
    <source>
        <dbReference type="PROSITE" id="PS50042"/>
    </source>
</evidence>
<dbReference type="Pfam" id="PF00027">
    <property type="entry name" value="cNMP_binding"/>
    <property type="match status" value="1"/>
</dbReference>
<feature type="domain" description="Cyclic nucleotide-binding" evidence="4">
    <location>
        <begin position="14"/>
        <end position="107"/>
    </location>
</feature>
<dbReference type="SMART" id="SM00419">
    <property type="entry name" value="HTH_CRP"/>
    <property type="match status" value="1"/>
</dbReference>
<evidence type="ECO:0000256" key="1">
    <source>
        <dbReference type="ARBA" id="ARBA00023015"/>
    </source>
</evidence>
<dbReference type="InterPro" id="IPR012318">
    <property type="entry name" value="HTH_CRP"/>
</dbReference>
<evidence type="ECO:0000256" key="2">
    <source>
        <dbReference type="ARBA" id="ARBA00023125"/>
    </source>
</evidence>
<dbReference type="GO" id="GO:0005829">
    <property type="term" value="C:cytosol"/>
    <property type="evidence" value="ECO:0007669"/>
    <property type="project" value="TreeGrafter"/>
</dbReference>
<keyword evidence="2" id="KW-0238">DNA-binding</keyword>
<organism evidence="6 7">
    <name type="scientific">Alsobacter soli</name>
    <dbReference type="NCBI Taxonomy" id="2109933"/>
    <lineage>
        <taxon>Bacteria</taxon>
        <taxon>Pseudomonadati</taxon>
        <taxon>Pseudomonadota</taxon>
        <taxon>Alphaproteobacteria</taxon>
        <taxon>Hyphomicrobiales</taxon>
        <taxon>Alsobacteraceae</taxon>
        <taxon>Alsobacter</taxon>
    </lineage>
</organism>
<feature type="domain" description="HTH crp-type" evidence="5">
    <location>
        <begin position="147"/>
        <end position="215"/>
    </location>
</feature>
<evidence type="ECO:0000313" key="7">
    <source>
        <dbReference type="Proteomes" id="UP000239772"/>
    </source>
</evidence>
<dbReference type="Proteomes" id="UP000239772">
    <property type="component" value="Unassembled WGS sequence"/>
</dbReference>
<dbReference type="AlphaFoldDB" id="A0A2T1HQL9"/>
<dbReference type="InterPro" id="IPR014710">
    <property type="entry name" value="RmlC-like_jellyroll"/>
</dbReference>
<keyword evidence="3" id="KW-0804">Transcription</keyword>
<dbReference type="RefSeq" id="WP_106338031.1">
    <property type="nucleotide sequence ID" value="NZ_PVZS01000018.1"/>
</dbReference>
<evidence type="ECO:0000256" key="3">
    <source>
        <dbReference type="ARBA" id="ARBA00023163"/>
    </source>
</evidence>
<dbReference type="InterPro" id="IPR036390">
    <property type="entry name" value="WH_DNA-bd_sf"/>
</dbReference>
<dbReference type="InterPro" id="IPR036388">
    <property type="entry name" value="WH-like_DNA-bd_sf"/>
</dbReference>
<dbReference type="PROSITE" id="PS50042">
    <property type="entry name" value="CNMP_BINDING_3"/>
    <property type="match status" value="1"/>
</dbReference>
<dbReference type="InterPro" id="IPR018490">
    <property type="entry name" value="cNMP-bd_dom_sf"/>
</dbReference>
<evidence type="ECO:0000259" key="5">
    <source>
        <dbReference type="PROSITE" id="PS51063"/>
    </source>
</evidence>
<dbReference type="PANTHER" id="PTHR24567">
    <property type="entry name" value="CRP FAMILY TRANSCRIPTIONAL REGULATORY PROTEIN"/>
    <property type="match status" value="1"/>
</dbReference>
<dbReference type="SUPFAM" id="SSF46785">
    <property type="entry name" value="Winged helix' DNA-binding domain"/>
    <property type="match status" value="1"/>
</dbReference>
<reference evidence="7" key="1">
    <citation type="submission" date="2018-03" db="EMBL/GenBank/DDBJ databases">
        <authorList>
            <person name="Sun L."/>
            <person name="Liu H."/>
            <person name="Chen W."/>
            <person name="Huang K."/>
            <person name="Liu W."/>
            <person name="Gao X."/>
        </authorList>
    </citation>
    <scope>NUCLEOTIDE SEQUENCE [LARGE SCALE GENOMIC DNA]</scope>
    <source>
        <strain evidence="7">SH9</strain>
    </source>
</reference>
<dbReference type="EMBL" id="PVZS01000018">
    <property type="protein sequence ID" value="PSC03951.1"/>
    <property type="molecule type" value="Genomic_DNA"/>
</dbReference>
<sequence length="234" mass="26256">MRSVDAENIRTLPLFKDMADEKFEALIQPAFLQRFPPHVTLFERGLSPDFLHIVLEGSVELFARHDDRETTVGVIRPVTTFVLAALVRQQPLLTAARTLESSRILMIPADIVVSTMRSDIAFANAVADEIAGAYRGMVKELKSQKLRTSVERLANWILREQSGHGGVGEFDIPFDKRTLAARLGMTPENLSRNFATLTRHGVEVQGRTIRIKERDSLVKLANPDPLIDDPELIF</sequence>
<dbReference type="GO" id="GO:0003700">
    <property type="term" value="F:DNA-binding transcription factor activity"/>
    <property type="evidence" value="ECO:0007669"/>
    <property type="project" value="TreeGrafter"/>
</dbReference>
<name>A0A2T1HQL9_9HYPH</name>
<dbReference type="OrthoDB" id="190787at2"/>
<dbReference type="NCBIfam" id="NF006901">
    <property type="entry name" value="PRK09392.1"/>
    <property type="match status" value="1"/>
</dbReference>
<gene>
    <name evidence="6" type="ORF">SLNSH_16070</name>
</gene>
<dbReference type="SMART" id="SM00100">
    <property type="entry name" value="cNMP"/>
    <property type="match status" value="1"/>
</dbReference>
<comment type="caution">
    <text evidence="6">The sequence shown here is derived from an EMBL/GenBank/DDBJ whole genome shotgun (WGS) entry which is preliminary data.</text>
</comment>
<protein>
    <submittedName>
        <fullName evidence="6">Transcriptional regulator</fullName>
    </submittedName>
</protein>
<dbReference type="InterPro" id="IPR050397">
    <property type="entry name" value="Env_Response_Regulators"/>
</dbReference>
<dbReference type="PANTHER" id="PTHR24567:SF26">
    <property type="entry name" value="REGULATORY PROTEIN YEIL"/>
    <property type="match status" value="1"/>
</dbReference>
<keyword evidence="7" id="KW-1185">Reference proteome</keyword>
<proteinExistence type="predicted"/>
<dbReference type="Pfam" id="PF13545">
    <property type="entry name" value="HTH_Crp_2"/>
    <property type="match status" value="1"/>
</dbReference>
<dbReference type="Gene3D" id="1.10.10.10">
    <property type="entry name" value="Winged helix-like DNA-binding domain superfamily/Winged helix DNA-binding domain"/>
    <property type="match status" value="1"/>
</dbReference>
<dbReference type="SUPFAM" id="SSF51206">
    <property type="entry name" value="cAMP-binding domain-like"/>
    <property type="match status" value="1"/>
</dbReference>
<dbReference type="Gene3D" id="2.60.120.10">
    <property type="entry name" value="Jelly Rolls"/>
    <property type="match status" value="1"/>
</dbReference>
<accession>A0A2T1HQL9</accession>
<evidence type="ECO:0000313" key="6">
    <source>
        <dbReference type="EMBL" id="PSC03951.1"/>
    </source>
</evidence>
<dbReference type="PROSITE" id="PS51063">
    <property type="entry name" value="HTH_CRP_2"/>
    <property type="match status" value="1"/>
</dbReference>
<dbReference type="CDD" id="cd00038">
    <property type="entry name" value="CAP_ED"/>
    <property type="match status" value="1"/>
</dbReference>
<dbReference type="GO" id="GO:0003677">
    <property type="term" value="F:DNA binding"/>
    <property type="evidence" value="ECO:0007669"/>
    <property type="project" value="UniProtKB-KW"/>
</dbReference>
<keyword evidence="1" id="KW-0805">Transcription regulation</keyword>